<proteinExistence type="predicted"/>
<name>A0AA96WI86_9CYAN</name>
<protein>
    <submittedName>
        <fullName evidence="1">Uncharacterized protein</fullName>
    </submittedName>
</protein>
<dbReference type="EMBL" id="CP053586">
    <property type="protein sequence ID" value="WNZ25645.1"/>
    <property type="molecule type" value="Genomic_DNA"/>
</dbReference>
<accession>A0AA96WI86</accession>
<gene>
    <name evidence="1" type="ORF">HJG54_24270</name>
</gene>
<dbReference type="RefSeq" id="WP_316431805.1">
    <property type="nucleotide sequence ID" value="NZ_CP053586.1"/>
</dbReference>
<organism evidence="1">
    <name type="scientific">Leptolyngbya sp. NK1-12</name>
    <dbReference type="NCBI Taxonomy" id="2547451"/>
    <lineage>
        <taxon>Bacteria</taxon>
        <taxon>Bacillati</taxon>
        <taxon>Cyanobacteriota</taxon>
        <taxon>Cyanophyceae</taxon>
        <taxon>Leptolyngbyales</taxon>
        <taxon>Leptolyngbyaceae</taxon>
        <taxon>Leptolyngbya group</taxon>
        <taxon>Leptolyngbya</taxon>
    </lineage>
</organism>
<dbReference type="AlphaFoldDB" id="A0AA96WI86"/>
<reference evidence="1" key="1">
    <citation type="submission" date="2020-05" db="EMBL/GenBank/DDBJ databases">
        <authorList>
            <person name="Zhu T."/>
            <person name="Keshari N."/>
            <person name="Lu X."/>
        </authorList>
    </citation>
    <scope>NUCLEOTIDE SEQUENCE</scope>
    <source>
        <strain evidence="1">NK1-12</strain>
    </source>
</reference>
<sequence length="207" mass="22655">MNRVSSETSMPIKAEPSIKEIPYDYVATFKLLGKPGNRVQDVLNISVEGAFVAVAIGYSFIPAPLNLSALPPIPTPTPTPTPIPIVSALSDSAFDWVLKHIIEPIIDPRVLMRCWALRMCGIDFKYSIVDSGSGRELQNQPIHNLAGLGEASGDRPFRPLAKPMMFTPRSTIRIEIEEISTGSLYEGAQLYFVLHGYKLLGYGTGLP</sequence>
<evidence type="ECO:0000313" key="1">
    <source>
        <dbReference type="EMBL" id="WNZ25645.1"/>
    </source>
</evidence>